<accession>A0A0M0JIL1</accession>
<reference evidence="3" key="1">
    <citation type="journal article" date="2015" name="PLoS Genet.">
        <title>Genome Sequence and Transcriptome Analyses of Chrysochromulina tobin: Metabolic Tools for Enhanced Algal Fitness in the Prominent Order Prymnesiales (Haptophyceae).</title>
        <authorList>
            <person name="Hovde B.T."/>
            <person name="Deodato C.R."/>
            <person name="Hunsperger H.M."/>
            <person name="Ryken S.A."/>
            <person name="Yost W."/>
            <person name="Jha R.K."/>
            <person name="Patterson J."/>
            <person name="Monnat R.J. Jr."/>
            <person name="Barlow S.B."/>
            <person name="Starkenburg S.R."/>
            <person name="Cattolico R.A."/>
        </authorList>
    </citation>
    <scope>NUCLEOTIDE SEQUENCE</scope>
    <source>
        <strain evidence="3">CCMP291</strain>
    </source>
</reference>
<dbReference type="Proteomes" id="UP000037460">
    <property type="component" value="Unassembled WGS sequence"/>
</dbReference>
<gene>
    <name evidence="2" type="ORF">Ctob_003788</name>
</gene>
<evidence type="ECO:0000256" key="1">
    <source>
        <dbReference type="SAM" id="MobiDB-lite"/>
    </source>
</evidence>
<feature type="compositionally biased region" description="Polar residues" evidence="1">
    <location>
        <begin position="416"/>
        <end position="427"/>
    </location>
</feature>
<dbReference type="EMBL" id="JWZX01002867">
    <property type="protein sequence ID" value="KOO26330.1"/>
    <property type="molecule type" value="Genomic_DNA"/>
</dbReference>
<comment type="caution">
    <text evidence="2">The sequence shown here is derived from an EMBL/GenBank/DDBJ whole genome shotgun (WGS) entry which is preliminary data.</text>
</comment>
<dbReference type="AlphaFoldDB" id="A0A0M0JIL1"/>
<organism evidence="2 3">
    <name type="scientific">Chrysochromulina tobinii</name>
    <dbReference type="NCBI Taxonomy" id="1460289"/>
    <lineage>
        <taxon>Eukaryota</taxon>
        <taxon>Haptista</taxon>
        <taxon>Haptophyta</taxon>
        <taxon>Prymnesiophyceae</taxon>
        <taxon>Prymnesiales</taxon>
        <taxon>Chrysochromulinaceae</taxon>
        <taxon>Chrysochromulina</taxon>
    </lineage>
</organism>
<name>A0A0M0JIL1_9EUKA</name>
<proteinExistence type="predicted"/>
<protein>
    <submittedName>
        <fullName evidence="2">Uncharacterized protein</fullName>
    </submittedName>
</protein>
<sequence length="427" mass="47693">MGAALEEHPCVFDVGEGFGGSQMLWTSAQIDECGRVESPPAMFDTDSHKLLSRENPKMELKIDTELRKINRTLAEISHPDKEASRAAASLAATLDKGVNYGKLYDGLEYNFAEYLLRVRDLICENVPENICPEKECTISTKMFPQFVDGITSAVLNKDDLELNACRDAQNQKAMGAWKDALSSFKENPRIATVTLERDEKGRQFSMFHRFSPTGTQFDCSFARPESEFAIVSKDYTDHQMKAEDCWKDPDLCLNDALKLVSLSPEAMGKAGSQAIADELERREHENVLASRSCSTDPLATFRRLKNEDVEMTSKVPHDHDDNSITDRDDNHLADETAWSLEQALRSRSDVATLREDKVLAEAAAHSERLQLTRSDVAKLREDELLAEAADIQSALVVSQSDVAARREEELRAEAADTTQALSTRGRK</sequence>
<evidence type="ECO:0000313" key="3">
    <source>
        <dbReference type="Proteomes" id="UP000037460"/>
    </source>
</evidence>
<evidence type="ECO:0000313" key="2">
    <source>
        <dbReference type="EMBL" id="KOO26330.1"/>
    </source>
</evidence>
<keyword evidence="3" id="KW-1185">Reference proteome</keyword>
<feature type="region of interest" description="Disordered" evidence="1">
    <location>
        <begin position="408"/>
        <end position="427"/>
    </location>
</feature>